<organism evidence="1 2">
    <name type="scientific">Holdemania filiformis DSM 12042</name>
    <dbReference type="NCBI Taxonomy" id="545696"/>
    <lineage>
        <taxon>Bacteria</taxon>
        <taxon>Bacillati</taxon>
        <taxon>Bacillota</taxon>
        <taxon>Erysipelotrichia</taxon>
        <taxon>Erysipelotrichales</taxon>
        <taxon>Erysipelotrichaceae</taxon>
        <taxon>Holdemania</taxon>
    </lineage>
</organism>
<comment type="caution">
    <text evidence="1">The sequence shown here is derived from an EMBL/GenBank/DDBJ whole genome shotgun (WGS) entry which is preliminary data.</text>
</comment>
<evidence type="ECO:0000313" key="2">
    <source>
        <dbReference type="Proteomes" id="UP000005950"/>
    </source>
</evidence>
<dbReference type="Proteomes" id="UP000005950">
    <property type="component" value="Unassembled WGS sequence"/>
</dbReference>
<reference evidence="1 2" key="2">
    <citation type="submission" date="2009-02" db="EMBL/GenBank/DDBJ databases">
        <title>Draft genome sequence of Holdemania filiformis DSM 12042.</title>
        <authorList>
            <person name="Sudarsanam P."/>
            <person name="Ley R."/>
            <person name="Guruge J."/>
            <person name="Turnbaugh P.J."/>
            <person name="Mahowald M."/>
            <person name="Liep D."/>
            <person name="Gordon J."/>
        </authorList>
    </citation>
    <scope>NUCLEOTIDE SEQUENCE [LARGE SCALE GENOMIC DNA]</scope>
    <source>
        <strain evidence="1 2">DSM 12042</strain>
    </source>
</reference>
<gene>
    <name evidence="1" type="ORF">HOLDEFILI_03022</name>
</gene>
<dbReference type="AlphaFoldDB" id="B9YB15"/>
<evidence type="ECO:0000313" key="1">
    <source>
        <dbReference type="EMBL" id="EEF66823.1"/>
    </source>
</evidence>
<reference evidence="1 2" key="1">
    <citation type="submission" date="2008-12" db="EMBL/GenBank/DDBJ databases">
        <authorList>
            <person name="Fulton L."/>
            <person name="Clifton S."/>
            <person name="Fulton B."/>
            <person name="Xu J."/>
            <person name="Minx P."/>
            <person name="Pepin K.H."/>
            <person name="Johnson M."/>
            <person name="Bhonagiri V."/>
            <person name="Nash W.E."/>
            <person name="Mardis E.R."/>
            <person name="Wilson R.K."/>
        </authorList>
    </citation>
    <scope>NUCLEOTIDE SEQUENCE [LARGE SCALE GENOMIC DNA]</scope>
    <source>
        <strain evidence="1 2">DSM 12042</strain>
    </source>
</reference>
<sequence length="440" mass="51762">MKISRKDATLFLNSSLKDQYPEISSILDHSPLPPGLTEKQFAQLPEQLKIFLEYRFISVFKAAKEEWVQLRDIPLRKKNMSCQLCGKCPIDILAKIKNSKTNIELIVGSSCIQNYREIKGENGENKEEISKHNYLDNNLYLLEELDPGYIKDFERFKNIKNEVVILRDDLTRAFNNIQKKMDKYMKMMEKKKISSLTQNELIDLRHSEIKSFFEKMEEYKNYSNTSLFGLNPKVAKWILNHCDTNLLFEIKKEGKITANTISLIKEPDFLNRAIIKYETILKNSNMQLIARNGIRFTLIFNENPNIKLEVNSSKFIARYKNFIFDGQKVEVDPKFILSNAKISESNSMKLVAERINKKFLKESFTLYFEDYELDELAFKNNKNSLIYVVSYVNFINQYKDVAFYEKNKNEIVNILQQIFSSKNKYTVKDYDEHLKDLKAN</sequence>
<dbReference type="HOGENOM" id="CLU_586243_0_0_9"/>
<protein>
    <submittedName>
        <fullName evidence="1">Uncharacterized protein</fullName>
    </submittedName>
</protein>
<proteinExistence type="predicted"/>
<dbReference type="OrthoDB" id="1776302at2"/>
<accession>B9YB15</accession>
<name>B9YB15_9FIRM</name>
<dbReference type="RefSeq" id="WP_006060187.1">
    <property type="nucleotide sequence ID" value="NZ_GG657561.1"/>
</dbReference>
<dbReference type="EMBL" id="ACCF01000192">
    <property type="protein sequence ID" value="EEF66823.1"/>
    <property type="molecule type" value="Genomic_DNA"/>
</dbReference>